<gene>
    <name evidence="9" type="ORF">G5575_15470</name>
</gene>
<keyword evidence="6" id="KW-0653">Protein transport</keyword>
<reference evidence="9 10" key="1">
    <citation type="submission" date="2020-02" db="EMBL/GenBank/DDBJ databases">
        <authorList>
            <person name="Khan S.A."/>
            <person name="Jeon C.O."/>
            <person name="Chun B.H."/>
        </authorList>
    </citation>
    <scope>NUCLEOTIDE SEQUENCE [LARGE SCALE GENOMIC DNA]</scope>
    <source>
        <strain evidence="9 10">H239</strain>
    </source>
</reference>
<keyword evidence="5 7" id="KW-0472">Membrane</keyword>
<sequence length="654" mass="69506">MLDSLVSIGLYVRALVLGVAGWLREEYAPGLVSLALVAFLALAVGLFLFRVGSKRRALARLRAEVRKYKDGAELSRNIAELDNRIKSFGRRGSAKSVAEHWTEFRETLVAYETGENEYVLRNAARPSIFFNVEDLGFGAGFWRIVPGLFVTAGLFLTFLGLVAALQGLSDINEESMSRLMNVASAKFIMSLTGLFCSIIFTIVLRVGMSRLEDTAHSVSNSLEQRLSFISLESLAVEQLAAVREQREHFRAIGMELVAELGRPLREDIPLAISNSISAAMAPLLDQVGKAGAEGVGSMVQDLSSRFSDDVGKALGQASEKLAQAGERIGELSERMDASSGRMGGEMDAAVARVAQAVDDLRSTMTAAADATGGAFSQGADRMLSIMNETLQGIRENTGEGARAMSAAAADLKQAGTAFKEQMEGASLSGSAAARERIEASGSEIARLTGELTSKASEQLLAPLGEIARQMDGLVGQVAGASSDMRMLSEGVRSGAEASVQAASTFRTASQDLVTATAPIRATSERIEGSIRQLADSTQNVATTVSRSAEATASSALDALNAAKLILNTEARAIEAGLEGVSAMLERLRGQGERLDDMDSKLGQAFEIYTTQVASAVDSMRGHVSELQGRLNPALDVMQAIVDQAEQFAPQSRKS</sequence>
<dbReference type="GO" id="GO:0005886">
    <property type="term" value="C:plasma membrane"/>
    <property type="evidence" value="ECO:0007669"/>
    <property type="project" value="UniProtKB-SubCell"/>
</dbReference>
<reference evidence="9 10" key="2">
    <citation type="submission" date="2020-03" db="EMBL/GenBank/DDBJ databases">
        <title>Devosia chinhatensis sp. nov., isolated from a hexachlorocyclohexane (HCH) dump site in India.</title>
        <authorList>
            <person name="Kumar M."/>
            <person name="Lal R."/>
        </authorList>
    </citation>
    <scope>NUCLEOTIDE SEQUENCE [LARGE SCALE GENOMIC DNA]</scope>
    <source>
        <strain evidence="9 10">H239</strain>
    </source>
</reference>
<evidence type="ECO:0000313" key="10">
    <source>
        <dbReference type="Proteomes" id="UP000474802"/>
    </source>
</evidence>
<evidence type="ECO:0000256" key="1">
    <source>
        <dbReference type="ARBA" id="ARBA00004651"/>
    </source>
</evidence>
<evidence type="ECO:0000256" key="7">
    <source>
        <dbReference type="SAM" id="Phobius"/>
    </source>
</evidence>
<evidence type="ECO:0000256" key="2">
    <source>
        <dbReference type="ARBA" id="ARBA00022475"/>
    </source>
</evidence>
<dbReference type="Proteomes" id="UP000474802">
    <property type="component" value="Unassembled WGS sequence"/>
</dbReference>
<feature type="transmembrane region" description="Helical" evidence="7">
    <location>
        <begin position="144"/>
        <end position="167"/>
    </location>
</feature>
<proteinExistence type="inferred from homology"/>
<comment type="caution">
    <text evidence="9">The sequence shown here is derived from an EMBL/GenBank/DDBJ whole genome shotgun (WGS) entry which is preliminary data.</text>
</comment>
<organism evidence="9 10">
    <name type="scientific">Devosia aurantiaca</name>
    <dbReference type="NCBI Taxonomy" id="2714858"/>
    <lineage>
        <taxon>Bacteria</taxon>
        <taxon>Pseudomonadati</taxon>
        <taxon>Pseudomonadota</taxon>
        <taxon>Alphaproteobacteria</taxon>
        <taxon>Hyphomicrobiales</taxon>
        <taxon>Devosiaceae</taxon>
        <taxon>Devosia</taxon>
    </lineage>
</organism>
<dbReference type="GO" id="GO:0015031">
    <property type="term" value="P:protein transport"/>
    <property type="evidence" value="ECO:0007669"/>
    <property type="project" value="UniProtKB-KW"/>
</dbReference>
<dbReference type="InterPro" id="IPR002898">
    <property type="entry name" value="MotA_ExbB_proton_chnl"/>
</dbReference>
<comment type="subcellular location">
    <subcellularLocation>
        <location evidence="1">Cell membrane</location>
        <topology evidence="1">Multi-pass membrane protein</topology>
    </subcellularLocation>
    <subcellularLocation>
        <location evidence="6">Membrane</location>
        <topology evidence="6">Multi-pass membrane protein</topology>
    </subcellularLocation>
</comment>
<feature type="transmembrane region" description="Helical" evidence="7">
    <location>
        <begin position="30"/>
        <end position="52"/>
    </location>
</feature>
<name>A0A6M1SQM4_9HYPH</name>
<evidence type="ECO:0000259" key="8">
    <source>
        <dbReference type="Pfam" id="PF01618"/>
    </source>
</evidence>
<feature type="transmembrane region" description="Helical" evidence="7">
    <location>
        <begin position="5"/>
        <end position="24"/>
    </location>
</feature>
<evidence type="ECO:0000256" key="6">
    <source>
        <dbReference type="RuleBase" id="RU004057"/>
    </source>
</evidence>
<dbReference type="Gene3D" id="1.20.120.20">
    <property type="entry name" value="Apolipoprotein"/>
    <property type="match status" value="1"/>
</dbReference>
<evidence type="ECO:0000256" key="3">
    <source>
        <dbReference type="ARBA" id="ARBA00022692"/>
    </source>
</evidence>
<keyword evidence="3 7" id="KW-0812">Transmembrane</keyword>
<comment type="similarity">
    <text evidence="6">Belongs to the exbB/tolQ family.</text>
</comment>
<keyword evidence="6" id="KW-0813">Transport</keyword>
<keyword evidence="2" id="KW-1003">Cell membrane</keyword>
<protein>
    <recommendedName>
        <fullName evidence="8">MotA/TolQ/ExbB proton channel domain-containing protein</fullName>
    </recommendedName>
</protein>
<evidence type="ECO:0000256" key="5">
    <source>
        <dbReference type="ARBA" id="ARBA00023136"/>
    </source>
</evidence>
<evidence type="ECO:0000256" key="4">
    <source>
        <dbReference type="ARBA" id="ARBA00022989"/>
    </source>
</evidence>
<dbReference type="AlphaFoldDB" id="A0A6M1SQM4"/>
<evidence type="ECO:0000313" key="9">
    <source>
        <dbReference type="EMBL" id="NGP18866.1"/>
    </source>
</evidence>
<dbReference type="EMBL" id="JAALFG010000003">
    <property type="protein sequence ID" value="NGP18866.1"/>
    <property type="molecule type" value="Genomic_DNA"/>
</dbReference>
<keyword evidence="4 7" id="KW-1133">Transmembrane helix</keyword>
<feature type="domain" description="MotA/TolQ/ExbB proton channel" evidence="8">
    <location>
        <begin position="111"/>
        <end position="216"/>
    </location>
</feature>
<accession>A0A6M1SQM4</accession>
<dbReference type="Pfam" id="PF01618">
    <property type="entry name" value="MotA_ExbB"/>
    <property type="match status" value="1"/>
</dbReference>
<feature type="transmembrane region" description="Helical" evidence="7">
    <location>
        <begin position="187"/>
        <end position="207"/>
    </location>
</feature>
<keyword evidence="10" id="KW-1185">Reference proteome</keyword>